<dbReference type="InterPro" id="IPR000100">
    <property type="entry name" value="RNase_P"/>
</dbReference>
<proteinExistence type="inferred from homology"/>
<dbReference type="Pfam" id="PF00825">
    <property type="entry name" value="Ribonuclease_P"/>
    <property type="match status" value="1"/>
</dbReference>
<comment type="similarity">
    <text evidence="6">Belongs to the RnpA family.</text>
</comment>
<reference evidence="7 8" key="1">
    <citation type="submission" date="2018-06" db="EMBL/GenBank/DDBJ databases">
        <authorList>
            <consortium name="Pathogen Informatics"/>
            <person name="Doyle S."/>
        </authorList>
    </citation>
    <scope>NUCLEOTIDE SEQUENCE [LARGE SCALE GENOMIC DNA]</scope>
    <source>
        <strain evidence="7 8">NCTC11190</strain>
    </source>
</reference>
<evidence type="ECO:0000256" key="1">
    <source>
        <dbReference type="ARBA" id="ARBA00022694"/>
    </source>
</evidence>
<dbReference type="InterPro" id="IPR020568">
    <property type="entry name" value="Ribosomal_Su5_D2-typ_SF"/>
</dbReference>
<keyword evidence="3 6" id="KW-0255">Endonuclease</keyword>
<evidence type="ECO:0000256" key="6">
    <source>
        <dbReference type="HAMAP-Rule" id="MF_00227"/>
    </source>
</evidence>
<sequence>MENDAQAGSGGKGRYALPKTERLSGRDDIGRLFTRGEAFLVYPVKCTYRFREEGPNRIMVIVPKRNHKKAVSRNLLKRRMREAYRLNKHVLAGEGATLAADIAFSYVAKGEPIDYRTIEKAVVSILNRLCTIRNKDAAIRETGEQPAGK</sequence>
<evidence type="ECO:0000256" key="5">
    <source>
        <dbReference type="ARBA" id="ARBA00022884"/>
    </source>
</evidence>
<keyword evidence="8" id="KW-1185">Reference proteome</keyword>
<comment type="subunit">
    <text evidence="6">Consists of a catalytic RNA component (M1 or rnpB) and a protein subunit.</text>
</comment>
<dbReference type="GO" id="GO:0004526">
    <property type="term" value="F:ribonuclease P activity"/>
    <property type="evidence" value="ECO:0007669"/>
    <property type="project" value="UniProtKB-UniRule"/>
</dbReference>
<dbReference type="GO" id="GO:0000049">
    <property type="term" value="F:tRNA binding"/>
    <property type="evidence" value="ECO:0007669"/>
    <property type="project" value="UniProtKB-UniRule"/>
</dbReference>
<comment type="catalytic activity">
    <reaction evidence="6">
        <text>Endonucleolytic cleavage of RNA, removing 5'-extranucleotides from tRNA precursor.</text>
        <dbReference type="EC" id="3.1.26.5"/>
    </reaction>
</comment>
<dbReference type="EC" id="3.1.26.5" evidence="6"/>
<dbReference type="PANTHER" id="PTHR33992">
    <property type="entry name" value="RIBONUCLEASE P PROTEIN COMPONENT"/>
    <property type="match status" value="1"/>
</dbReference>
<name>A0A379MQF8_9BACT</name>
<gene>
    <name evidence="6" type="primary">rnpA</name>
    <name evidence="7" type="ORF">NCTC11190_00305</name>
</gene>
<dbReference type="InterPro" id="IPR014721">
    <property type="entry name" value="Ribsml_uS5_D2-typ_fold_subgr"/>
</dbReference>
<evidence type="ECO:0000313" key="7">
    <source>
        <dbReference type="EMBL" id="SUE33110.1"/>
    </source>
</evidence>
<evidence type="ECO:0000256" key="3">
    <source>
        <dbReference type="ARBA" id="ARBA00022759"/>
    </source>
</evidence>
<comment type="function">
    <text evidence="6">RNaseP catalyzes the removal of the 5'-leader sequence from pre-tRNA to produce the mature 5'-terminus. It can also cleave other RNA substrates such as 4.5S RNA. The protein component plays an auxiliary but essential role in vivo by binding to the 5'-leader sequence and broadening the substrate specificity of the ribozyme.</text>
</comment>
<dbReference type="Proteomes" id="UP000255233">
    <property type="component" value="Unassembled WGS sequence"/>
</dbReference>
<keyword evidence="5 6" id="KW-0694">RNA-binding</keyword>
<dbReference type="SUPFAM" id="SSF54211">
    <property type="entry name" value="Ribosomal protein S5 domain 2-like"/>
    <property type="match status" value="1"/>
</dbReference>
<dbReference type="GO" id="GO:0001682">
    <property type="term" value="P:tRNA 5'-leader removal"/>
    <property type="evidence" value="ECO:0007669"/>
    <property type="project" value="UniProtKB-UniRule"/>
</dbReference>
<dbReference type="HAMAP" id="MF_00227">
    <property type="entry name" value="RNase_P"/>
    <property type="match status" value="1"/>
</dbReference>
<dbReference type="EMBL" id="UGVL01000001">
    <property type="protein sequence ID" value="SUE33110.1"/>
    <property type="molecule type" value="Genomic_DNA"/>
</dbReference>
<keyword evidence="2 6" id="KW-0540">Nuclease</keyword>
<dbReference type="Gene3D" id="3.30.230.10">
    <property type="match status" value="1"/>
</dbReference>
<dbReference type="PANTHER" id="PTHR33992:SF1">
    <property type="entry name" value="RIBONUCLEASE P PROTEIN COMPONENT"/>
    <property type="match status" value="1"/>
</dbReference>
<organism evidence="7 8">
    <name type="scientific">Rikenella microfusus</name>
    <dbReference type="NCBI Taxonomy" id="28139"/>
    <lineage>
        <taxon>Bacteria</taxon>
        <taxon>Pseudomonadati</taxon>
        <taxon>Bacteroidota</taxon>
        <taxon>Bacteroidia</taxon>
        <taxon>Bacteroidales</taxon>
        <taxon>Rikenellaceae</taxon>
        <taxon>Rikenella</taxon>
    </lineage>
</organism>
<protein>
    <recommendedName>
        <fullName evidence="6">Ribonuclease P protein component</fullName>
        <shortName evidence="6">RNase P protein</shortName>
        <shortName evidence="6">RNaseP protein</shortName>
        <ecNumber evidence="6">3.1.26.5</ecNumber>
    </recommendedName>
    <alternativeName>
        <fullName evidence="6">Protein C5</fullName>
    </alternativeName>
</protein>
<evidence type="ECO:0000256" key="2">
    <source>
        <dbReference type="ARBA" id="ARBA00022722"/>
    </source>
</evidence>
<keyword evidence="1 6" id="KW-0819">tRNA processing</keyword>
<evidence type="ECO:0000256" key="4">
    <source>
        <dbReference type="ARBA" id="ARBA00022801"/>
    </source>
</evidence>
<accession>A0A379MQF8</accession>
<dbReference type="STRING" id="880526.GCA_000427365_01138"/>
<dbReference type="GO" id="GO:0030677">
    <property type="term" value="C:ribonuclease P complex"/>
    <property type="evidence" value="ECO:0007669"/>
    <property type="project" value="TreeGrafter"/>
</dbReference>
<dbReference type="AlphaFoldDB" id="A0A379MQF8"/>
<keyword evidence="4 6" id="KW-0378">Hydrolase</keyword>
<dbReference type="GO" id="GO:0042781">
    <property type="term" value="F:3'-tRNA processing endoribonuclease activity"/>
    <property type="evidence" value="ECO:0007669"/>
    <property type="project" value="TreeGrafter"/>
</dbReference>
<evidence type="ECO:0000313" key="8">
    <source>
        <dbReference type="Proteomes" id="UP000255233"/>
    </source>
</evidence>